<name>A0A6N7PIW4_9BACT</name>
<evidence type="ECO:0000256" key="1">
    <source>
        <dbReference type="SAM" id="SignalP"/>
    </source>
</evidence>
<protein>
    <submittedName>
        <fullName evidence="2">Uncharacterized protein</fullName>
    </submittedName>
</protein>
<sequence length="110" mass="12019">MQMTRAILACLALSLTAVGCASPATEYCDVKCDCNGCSAENYDECVITYESRLDKADIYGCTNKFDDLHDCIMRKSDCALGNNVFDEAALACADDYLDLDSCERDGSARR</sequence>
<evidence type="ECO:0000313" key="2">
    <source>
        <dbReference type="EMBL" id="MRG91949.1"/>
    </source>
</evidence>
<dbReference type="EMBL" id="WJIE01000002">
    <property type="protein sequence ID" value="MRG91949.1"/>
    <property type="molecule type" value="Genomic_DNA"/>
</dbReference>
<dbReference type="PROSITE" id="PS51257">
    <property type="entry name" value="PROKAR_LIPOPROTEIN"/>
    <property type="match status" value="1"/>
</dbReference>
<keyword evidence="3" id="KW-1185">Reference proteome</keyword>
<dbReference type="AlphaFoldDB" id="A0A6N7PIW4"/>
<feature type="chain" id="PRO_5027030974" evidence="1">
    <location>
        <begin position="22"/>
        <end position="110"/>
    </location>
</feature>
<reference evidence="2 3" key="1">
    <citation type="submission" date="2019-10" db="EMBL/GenBank/DDBJ databases">
        <title>A soil myxobacterium in the family Polyangiaceae.</title>
        <authorList>
            <person name="Li Y."/>
            <person name="Wang J."/>
        </authorList>
    </citation>
    <scope>NUCLEOTIDE SEQUENCE [LARGE SCALE GENOMIC DNA]</scope>
    <source>
        <strain evidence="2 3">DSM 14734</strain>
    </source>
</reference>
<proteinExistence type="predicted"/>
<gene>
    <name evidence="2" type="ORF">GF068_08425</name>
</gene>
<dbReference type="Proteomes" id="UP000440224">
    <property type="component" value="Unassembled WGS sequence"/>
</dbReference>
<accession>A0A6N7PIW4</accession>
<feature type="signal peptide" evidence="1">
    <location>
        <begin position="1"/>
        <end position="21"/>
    </location>
</feature>
<keyword evidence="1" id="KW-0732">Signal</keyword>
<comment type="caution">
    <text evidence="2">The sequence shown here is derived from an EMBL/GenBank/DDBJ whole genome shotgun (WGS) entry which is preliminary data.</text>
</comment>
<organism evidence="2 3">
    <name type="scientific">Polyangium spumosum</name>
    <dbReference type="NCBI Taxonomy" id="889282"/>
    <lineage>
        <taxon>Bacteria</taxon>
        <taxon>Pseudomonadati</taxon>
        <taxon>Myxococcota</taxon>
        <taxon>Polyangia</taxon>
        <taxon>Polyangiales</taxon>
        <taxon>Polyangiaceae</taxon>
        <taxon>Polyangium</taxon>
    </lineage>
</organism>
<evidence type="ECO:0000313" key="3">
    <source>
        <dbReference type="Proteomes" id="UP000440224"/>
    </source>
</evidence>